<dbReference type="EMBL" id="CP056775">
    <property type="protein sequence ID" value="QRR03905.1"/>
    <property type="molecule type" value="Genomic_DNA"/>
</dbReference>
<evidence type="ECO:0000313" key="1">
    <source>
        <dbReference type="EMBL" id="QRR03905.1"/>
    </source>
</evidence>
<keyword evidence="2" id="KW-1185">Reference proteome</keyword>
<gene>
    <name evidence="1" type="ORF">HWI92_24825</name>
</gene>
<name>A0ABX7ID42_9BACT</name>
<protein>
    <recommendedName>
        <fullName evidence="3">Heat induced stress protein YflT</fullName>
    </recommendedName>
</protein>
<sequence length="104" mass="11318">MKQTIIGIFKQENEARQARETLVQNGIDDELIEITSRVEPPGDRLTDGQMTSTQVQQAAPAHNPTGAEIMLSVLVNDDIDEKKVTGIIKECGAGSINSFPVPEQ</sequence>
<dbReference type="Proteomes" id="UP000612680">
    <property type="component" value="Chromosome"/>
</dbReference>
<accession>A0ABX7ID42</accession>
<evidence type="ECO:0000313" key="2">
    <source>
        <dbReference type="Proteomes" id="UP000612680"/>
    </source>
</evidence>
<evidence type="ECO:0008006" key="3">
    <source>
        <dbReference type="Google" id="ProtNLM"/>
    </source>
</evidence>
<organism evidence="1 2">
    <name type="scientific">Dyadobacter sandarakinus</name>
    <dbReference type="NCBI Taxonomy" id="2747268"/>
    <lineage>
        <taxon>Bacteria</taxon>
        <taxon>Pseudomonadati</taxon>
        <taxon>Bacteroidota</taxon>
        <taxon>Cytophagia</taxon>
        <taxon>Cytophagales</taxon>
        <taxon>Spirosomataceae</taxon>
        <taxon>Dyadobacter</taxon>
    </lineage>
</organism>
<dbReference type="RefSeq" id="WP_204660096.1">
    <property type="nucleotide sequence ID" value="NZ_CP056775.1"/>
</dbReference>
<reference evidence="1 2" key="1">
    <citation type="submission" date="2020-06" db="EMBL/GenBank/DDBJ databases">
        <title>Dyadobacter sandarakinus sp. nov., isolated from the soil of the Arctic Yellow River Station.</title>
        <authorList>
            <person name="Zhang Y."/>
            <person name="Peng F."/>
        </authorList>
    </citation>
    <scope>NUCLEOTIDE SEQUENCE [LARGE SCALE GENOMIC DNA]</scope>
    <source>
        <strain evidence="1 2">Q3-56</strain>
    </source>
</reference>
<proteinExistence type="predicted"/>